<dbReference type="InterPro" id="IPR036388">
    <property type="entry name" value="WH-like_DNA-bd_sf"/>
</dbReference>
<evidence type="ECO:0000313" key="6">
    <source>
        <dbReference type="EMBL" id="OEV18221.1"/>
    </source>
</evidence>
<keyword evidence="2" id="KW-0805">Transcription regulation</keyword>
<dbReference type="GO" id="GO:0032993">
    <property type="term" value="C:protein-DNA complex"/>
    <property type="evidence" value="ECO:0007669"/>
    <property type="project" value="TreeGrafter"/>
</dbReference>
<evidence type="ECO:0000313" key="7">
    <source>
        <dbReference type="Proteomes" id="UP000175971"/>
    </source>
</evidence>
<dbReference type="AlphaFoldDB" id="A0A1E7LPX0"/>
<dbReference type="InterPro" id="IPR005119">
    <property type="entry name" value="LysR_subst-bd"/>
</dbReference>
<dbReference type="Gene3D" id="3.40.190.10">
    <property type="entry name" value="Periplasmic binding protein-like II"/>
    <property type="match status" value="2"/>
</dbReference>
<feature type="domain" description="HTH lysR-type" evidence="5">
    <location>
        <begin position="1"/>
        <end position="60"/>
    </location>
</feature>
<dbReference type="Pfam" id="PF03466">
    <property type="entry name" value="LysR_substrate"/>
    <property type="match status" value="1"/>
</dbReference>
<dbReference type="Pfam" id="PF00126">
    <property type="entry name" value="HTH_1"/>
    <property type="match status" value="1"/>
</dbReference>
<gene>
    <name evidence="6" type="ORF">AN221_24130</name>
</gene>
<organism evidence="6 7">
    <name type="scientific">Streptomyces nanshensis</name>
    <dbReference type="NCBI Taxonomy" id="518642"/>
    <lineage>
        <taxon>Bacteria</taxon>
        <taxon>Bacillati</taxon>
        <taxon>Actinomycetota</taxon>
        <taxon>Actinomycetes</taxon>
        <taxon>Kitasatosporales</taxon>
        <taxon>Streptomycetaceae</taxon>
        <taxon>Streptomyces</taxon>
    </lineage>
</organism>
<comment type="caution">
    <text evidence="6">The sequence shown here is derived from an EMBL/GenBank/DDBJ whole genome shotgun (WGS) entry which is preliminary data.</text>
</comment>
<dbReference type="PROSITE" id="PS50931">
    <property type="entry name" value="HTH_LYSR"/>
    <property type="match status" value="1"/>
</dbReference>
<evidence type="ECO:0000256" key="3">
    <source>
        <dbReference type="ARBA" id="ARBA00023125"/>
    </source>
</evidence>
<accession>A0A1E7LPX0</accession>
<dbReference type="Proteomes" id="UP000175971">
    <property type="component" value="Unassembled WGS sequence"/>
</dbReference>
<keyword evidence="3" id="KW-0238">DNA-binding</keyword>
<keyword evidence="7" id="KW-1185">Reference proteome</keyword>
<proteinExistence type="inferred from homology"/>
<dbReference type="SUPFAM" id="SSF53850">
    <property type="entry name" value="Periplasmic binding protein-like II"/>
    <property type="match status" value="1"/>
</dbReference>
<evidence type="ECO:0000256" key="2">
    <source>
        <dbReference type="ARBA" id="ARBA00023015"/>
    </source>
</evidence>
<dbReference type="InterPro" id="IPR000847">
    <property type="entry name" value="LysR_HTH_N"/>
</dbReference>
<dbReference type="PRINTS" id="PR00039">
    <property type="entry name" value="HTHLYSR"/>
</dbReference>
<dbReference type="SUPFAM" id="SSF46785">
    <property type="entry name" value="Winged helix' DNA-binding domain"/>
    <property type="match status" value="1"/>
</dbReference>
<evidence type="ECO:0000256" key="4">
    <source>
        <dbReference type="ARBA" id="ARBA00023163"/>
    </source>
</evidence>
<evidence type="ECO:0000256" key="1">
    <source>
        <dbReference type="ARBA" id="ARBA00009437"/>
    </source>
</evidence>
<dbReference type="PANTHER" id="PTHR30346">
    <property type="entry name" value="TRANSCRIPTIONAL DUAL REGULATOR HCAR-RELATED"/>
    <property type="match status" value="1"/>
</dbReference>
<dbReference type="GO" id="GO:0003677">
    <property type="term" value="F:DNA binding"/>
    <property type="evidence" value="ECO:0007669"/>
    <property type="project" value="UniProtKB-KW"/>
</dbReference>
<evidence type="ECO:0000259" key="5">
    <source>
        <dbReference type="PROSITE" id="PS50931"/>
    </source>
</evidence>
<dbReference type="FunFam" id="1.10.10.10:FF:000001">
    <property type="entry name" value="LysR family transcriptional regulator"/>
    <property type="match status" value="1"/>
</dbReference>
<keyword evidence="4" id="KW-0804">Transcription</keyword>
<reference evidence="6 7" key="1">
    <citation type="journal article" date="2016" name="Front. Microbiol.">
        <title>Comparative Genomics Analysis of Streptomyces Species Reveals Their Adaptation to the Marine Environment and Their Diversity at the Genomic Level.</title>
        <authorList>
            <person name="Tian X."/>
            <person name="Zhang Z."/>
            <person name="Yang T."/>
            <person name="Chen M."/>
            <person name="Li J."/>
            <person name="Chen F."/>
            <person name="Yang J."/>
            <person name="Li W."/>
            <person name="Zhang B."/>
            <person name="Zhang Z."/>
            <person name="Wu J."/>
            <person name="Zhang C."/>
            <person name="Long L."/>
            <person name="Xiao J."/>
        </authorList>
    </citation>
    <scope>NUCLEOTIDE SEQUENCE [LARGE SCALE GENOMIC DNA]</scope>
    <source>
        <strain evidence="6 7">SCSIO M10372</strain>
    </source>
</reference>
<dbReference type="GO" id="GO:0003700">
    <property type="term" value="F:DNA-binding transcription factor activity"/>
    <property type="evidence" value="ECO:0007669"/>
    <property type="project" value="InterPro"/>
</dbReference>
<dbReference type="Gene3D" id="1.10.10.10">
    <property type="entry name" value="Winged helix-like DNA-binding domain superfamily/Winged helix DNA-binding domain"/>
    <property type="match status" value="1"/>
</dbReference>
<sequence>MDVATQKLRNFVVVAEELNLSRAAPRLFVTQQALSKQLRDLEEAVGVRLLDRSTRRMALTPAGEAFLASVREALAVLDAGVAAARSAGPGGTVRLGFLMGGALELTTPILAAFSARCPDIELELHETGLADPSAGLADGSSDVAILRLPLALPDLDVLPLFVEPLVVALPPHHRLAGRASLTAEDVIDEPLAVGRTADAVWRRYWTLDEQRGGRPPGLVRETTTHTEELQLVAAGLACSITVAGARRHTPLAGVRYVPLTGVPGSTVAVARRRGQGGPDVERFVAVARGVRDRESAIVRAIEAPLV</sequence>
<dbReference type="CDD" id="cd08414">
    <property type="entry name" value="PBP2_LTTR_aromatics_like"/>
    <property type="match status" value="1"/>
</dbReference>
<name>A0A1E7LPX0_9ACTN</name>
<protein>
    <submittedName>
        <fullName evidence="6">LysR family transcriptional regulator</fullName>
    </submittedName>
</protein>
<dbReference type="PANTHER" id="PTHR30346:SF0">
    <property type="entry name" value="HCA OPERON TRANSCRIPTIONAL ACTIVATOR HCAR"/>
    <property type="match status" value="1"/>
</dbReference>
<dbReference type="InterPro" id="IPR036390">
    <property type="entry name" value="WH_DNA-bd_sf"/>
</dbReference>
<dbReference type="EMBL" id="LJGZ01000094">
    <property type="protein sequence ID" value="OEV18221.1"/>
    <property type="molecule type" value="Genomic_DNA"/>
</dbReference>
<dbReference type="PATRIC" id="fig|518642.7.peg.5129"/>
<comment type="similarity">
    <text evidence="1">Belongs to the LysR transcriptional regulatory family.</text>
</comment>